<dbReference type="InterPro" id="IPR029058">
    <property type="entry name" value="AB_hydrolase_fold"/>
</dbReference>
<dbReference type="InterPro" id="IPR000639">
    <property type="entry name" value="Epox_hydrolase-like"/>
</dbReference>
<dbReference type="Pfam" id="PF00561">
    <property type="entry name" value="Abhydrolase_1"/>
    <property type="match status" value="1"/>
</dbReference>
<dbReference type="AlphaFoldDB" id="A0A6B8MF80"/>
<accession>A0A6B8MF80</accession>
<feature type="domain" description="AB hydrolase-1" evidence="2">
    <location>
        <begin position="35"/>
        <end position="279"/>
    </location>
</feature>
<evidence type="ECO:0000259" key="2">
    <source>
        <dbReference type="Pfam" id="PF00561"/>
    </source>
</evidence>
<dbReference type="SUPFAM" id="SSF53474">
    <property type="entry name" value="alpha/beta-Hydrolases"/>
    <property type="match status" value="1"/>
</dbReference>
<evidence type="ECO:0000313" key="4">
    <source>
        <dbReference type="Proteomes" id="UP000422569"/>
    </source>
</evidence>
<organism evidence="3 4">
    <name type="scientific">Methylocystis parvus</name>
    <dbReference type="NCBI Taxonomy" id="134"/>
    <lineage>
        <taxon>Bacteria</taxon>
        <taxon>Pseudomonadati</taxon>
        <taxon>Pseudomonadota</taxon>
        <taxon>Alphaproteobacteria</taxon>
        <taxon>Hyphomicrobiales</taxon>
        <taxon>Methylocystaceae</taxon>
        <taxon>Methylocystis</taxon>
    </lineage>
</organism>
<gene>
    <name evidence="3" type="ORF">F7D14_18820</name>
</gene>
<dbReference type="InterPro" id="IPR000073">
    <property type="entry name" value="AB_hydrolase_1"/>
</dbReference>
<proteinExistence type="predicted"/>
<dbReference type="PRINTS" id="PR00412">
    <property type="entry name" value="EPOXHYDRLASE"/>
</dbReference>
<evidence type="ECO:0000313" key="3">
    <source>
        <dbReference type="EMBL" id="QGM99330.1"/>
    </source>
</evidence>
<reference evidence="3 4" key="1">
    <citation type="submission" date="2019-09" db="EMBL/GenBank/DDBJ databases">
        <title>Isolation and complete genome sequencing of Methylocystis species.</title>
        <authorList>
            <person name="Rumah B.L."/>
            <person name="Stead C.E."/>
            <person name="Stevens B.C."/>
            <person name="Minton N.P."/>
            <person name="Grosse-Honebrink A."/>
            <person name="Zhang Y."/>
        </authorList>
    </citation>
    <scope>NUCLEOTIDE SEQUENCE [LARGE SCALE GENOMIC DNA]</scope>
    <source>
        <strain evidence="3 4">BRCS2</strain>
    </source>
</reference>
<sequence>MTREEALLGARRILVPANGLTFEIYEAGTGERLALLLHGFPEHAVMWRHLVAPLVAKGYRVWAVNQRGYGGTSRPAGKKNYSLAALTGDVAALIDASGARAVALIGHDWGGLIAWVVAIRKLRPLERLVIINIPHPLCFARAWRRSLWQKLRSAYIGFFQIPRLPDFLLSAGGGALTGAMLRLSAGRGDAISEDVMAVYRDNAASPGGATAMLNWYRRAIHDLRAARDLGAPVEIPTLIVWGAADIAFGEACLEGTERRVADLKVEKLSGVSHFSPEDAPDKVTELIKNFL</sequence>
<evidence type="ECO:0000256" key="1">
    <source>
        <dbReference type="ARBA" id="ARBA00022801"/>
    </source>
</evidence>
<dbReference type="KEGG" id="mpar:F7D14_18820"/>
<dbReference type="PANTHER" id="PTHR43329">
    <property type="entry name" value="EPOXIDE HYDROLASE"/>
    <property type="match status" value="1"/>
</dbReference>
<keyword evidence="1 3" id="KW-0378">Hydrolase</keyword>
<protein>
    <submittedName>
        <fullName evidence="3">Alpha/beta hydrolase</fullName>
    </submittedName>
</protein>
<dbReference type="EMBL" id="CP044331">
    <property type="protein sequence ID" value="QGM99330.1"/>
    <property type="molecule type" value="Genomic_DNA"/>
</dbReference>
<keyword evidence="4" id="KW-1185">Reference proteome</keyword>
<dbReference type="Proteomes" id="UP000422569">
    <property type="component" value="Chromosome"/>
</dbReference>
<name>A0A6B8MF80_9HYPH</name>
<dbReference type="Gene3D" id="3.40.50.1820">
    <property type="entry name" value="alpha/beta hydrolase"/>
    <property type="match status" value="1"/>
</dbReference>
<dbReference type="GO" id="GO:0016787">
    <property type="term" value="F:hydrolase activity"/>
    <property type="evidence" value="ECO:0007669"/>
    <property type="project" value="UniProtKB-KW"/>
</dbReference>